<evidence type="ECO:0000313" key="7">
    <source>
        <dbReference type="EMBL" id="SDL67978.1"/>
    </source>
</evidence>
<dbReference type="Proteomes" id="UP000198662">
    <property type="component" value="Unassembled WGS sequence"/>
</dbReference>
<evidence type="ECO:0000256" key="4">
    <source>
        <dbReference type="ARBA" id="ARBA00022679"/>
    </source>
</evidence>
<protein>
    <recommendedName>
        <fullName evidence="6">Ribosomal RNA small subunit methyltransferase G</fullName>
        <ecNumber evidence="6">2.1.1.-</ecNumber>
    </recommendedName>
    <alternativeName>
        <fullName evidence="6">16S rRNA 7-methylguanosine methyltransferase</fullName>
        <shortName evidence="6">16S rRNA m7G methyltransferase</shortName>
    </alternativeName>
</protein>
<comment type="function">
    <text evidence="6">Specifically methylates the N7 position of a guanine in 16S rRNA.</text>
</comment>
<evidence type="ECO:0000256" key="3">
    <source>
        <dbReference type="ARBA" id="ARBA00022603"/>
    </source>
</evidence>
<dbReference type="GO" id="GO:0070043">
    <property type="term" value="F:rRNA (guanine-N7-)-methyltransferase activity"/>
    <property type="evidence" value="ECO:0007669"/>
    <property type="project" value="UniProtKB-UniRule"/>
</dbReference>
<dbReference type="InterPro" id="IPR029063">
    <property type="entry name" value="SAM-dependent_MTases_sf"/>
</dbReference>
<evidence type="ECO:0000256" key="1">
    <source>
        <dbReference type="ARBA" id="ARBA00022490"/>
    </source>
</evidence>
<evidence type="ECO:0000256" key="6">
    <source>
        <dbReference type="HAMAP-Rule" id="MF_00074"/>
    </source>
</evidence>
<reference evidence="8" key="1">
    <citation type="submission" date="2016-10" db="EMBL/GenBank/DDBJ databases">
        <authorList>
            <person name="Varghese N."/>
            <person name="Submissions S."/>
        </authorList>
    </citation>
    <scope>NUCLEOTIDE SEQUENCE [LARGE SCALE GENOMIC DNA]</scope>
    <source>
        <strain evidence="8">CGMCC 4.3147</strain>
    </source>
</reference>
<dbReference type="EC" id="2.1.1.-" evidence="6"/>
<comment type="caution">
    <text evidence="6">Lacks conserved residue(s) required for the propagation of feature annotation.</text>
</comment>
<dbReference type="GO" id="GO:0005829">
    <property type="term" value="C:cytosol"/>
    <property type="evidence" value="ECO:0007669"/>
    <property type="project" value="TreeGrafter"/>
</dbReference>
<dbReference type="Gene3D" id="3.40.50.150">
    <property type="entry name" value="Vaccinia Virus protein VP39"/>
    <property type="match status" value="1"/>
</dbReference>
<dbReference type="InterPro" id="IPR003682">
    <property type="entry name" value="rRNA_ssu_MeTfrase_G"/>
</dbReference>
<dbReference type="SUPFAM" id="SSF53335">
    <property type="entry name" value="S-adenosyl-L-methionine-dependent methyltransferases"/>
    <property type="match status" value="1"/>
</dbReference>
<dbReference type="Pfam" id="PF02527">
    <property type="entry name" value="GidB"/>
    <property type="match status" value="1"/>
</dbReference>
<dbReference type="HAMAP" id="MF_00074">
    <property type="entry name" value="16SrRNA_methyltr_G"/>
    <property type="match status" value="1"/>
</dbReference>
<dbReference type="PANTHER" id="PTHR31760">
    <property type="entry name" value="S-ADENOSYL-L-METHIONINE-DEPENDENT METHYLTRANSFERASES SUPERFAMILY PROTEIN"/>
    <property type="match status" value="1"/>
</dbReference>
<dbReference type="CDD" id="cd02440">
    <property type="entry name" value="AdoMet_MTases"/>
    <property type="match status" value="1"/>
</dbReference>
<feature type="binding site" evidence="6">
    <location>
        <position position="89"/>
    </location>
    <ligand>
        <name>S-adenosyl-L-methionine</name>
        <dbReference type="ChEBI" id="CHEBI:59789"/>
    </ligand>
</feature>
<comment type="subcellular location">
    <subcellularLocation>
        <location evidence="6">Cytoplasm</location>
    </subcellularLocation>
</comment>
<keyword evidence="1 6" id="KW-0963">Cytoplasm</keyword>
<dbReference type="OrthoDB" id="9808773at2"/>
<dbReference type="AlphaFoldDB" id="A0A1G9M197"/>
<organism evidence="7 8">
    <name type="scientific">Glycomyces sambucus</name>
    <dbReference type="NCBI Taxonomy" id="380244"/>
    <lineage>
        <taxon>Bacteria</taxon>
        <taxon>Bacillati</taxon>
        <taxon>Actinomycetota</taxon>
        <taxon>Actinomycetes</taxon>
        <taxon>Glycomycetales</taxon>
        <taxon>Glycomycetaceae</taxon>
        <taxon>Glycomyces</taxon>
    </lineage>
</organism>
<accession>A0A1G9M197</accession>
<evidence type="ECO:0000313" key="8">
    <source>
        <dbReference type="Proteomes" id="UP000198662"/>
    </source>
</evidence>
<feature type="binding site" evidence="6">
    <location>
        <position position="150"/>
    </location>
    <ligand>
        <name>S-adenosyl-L-methionine</name>
        <dbReference type="ChEBI" id="CHEBI:59789"/>
    </ligand>
</feature>
<evidence type="ECO:0000256" key="2">
    <source>
        <dbReference type="ARBA" id="ARBA00022552"/>
    </source>
</evidence>
<evidence type="ECO:0000256" key="5">
    <source>
        <dbReference type="ARBA" id="ARBA00022691"/>
    </source>
</evidence>
<dbReference type="EMBL" id="FNGF01000008">
    <property type="protein sequence ID" value="SDL67978.1"/>
    <property type="molecule type" value="Genomic_DNA"/>
</dbReference>
<comment type="similarity">
    <text evidence="6">Belongs to the methyltransferase superfamily. RNA methyltransferase RsmG family.</text>
</comment>
<dbReference type="NCBIfam" id="TIGR00138">
    <property type="entry name" value="rsmG_gidB"/>
    <property type="match status" value="1"/>
</dbReference>
<proteinExistence type="inferred from homology"/>
<keyword evidence="3 6" id="KW-0489">Methyltransferase</keyword>
<name>A0A1G9M197_9ACTN</name>
<dbReference type="PANTHER" id="PTHR31760:SF0">
    <property type="entry name" value="S-ADENOSYL-L-METHIONINE-DEPENDENT METHYLTRANSFERASES SUPERFAMILY PROTEIN"/>
    <property type="match status" value="1"/>
</dbReference>
<feature type="binding site" evidence="6">
    <location>
        <position position="84"/>
    </location>
    <ligand>
        <name>S-adenosyl-L-methionine</name>
        <dbReference type="ChEBI" id="CHEBI:59789"/>
    </ligand>
</feature>
<keyword evidence="4 6" id="KW-0808">Transferase</keyword>
<keyword evidence="8" id="KW-1185">Reference proteome</keyword>
<keyword evidence="5 6" id="KW-0949">S-adenosyl-L-methionine</keyword>
<sequence length="227" mass="24203">MSEEPEGSETAEANVSRETLASVFGADDERIALAEGYVGLLSTIGIERGLIGPREVPRLWGRHVLGSAVVEELIPQDSDVIDVGSGGGLPGIPLAIARPDIWVTLVEPMQRRVTFLEEVIETLGLTNVEVVRARADEVAPRGKADIVVSRAVAPLGKLAGWCLPLVRVAGVMLAIKGQSAEEEIKRDANSIRALGGSKASILQCGQYKLSEPVFTVPVTVVEIERVH</sequence>
<keyword evidence="2 6" id="KW-0698">rRNA processing</keyword>
<gene>
    <name evidence="6" type="primary">rsmG</name>
    <name evidence="7" type="ORF">SAMN05216298_4773</name>
</gene>
<dbReference type="STRING" id="380244.SAMN05216298_4773"/>